<dbReference type="EMBL" id="VFQX01000033">
    <property type="protein sequence ID" value="KAF0977862.1"/>
    <property type="molecule type" value="Genomic_DNA"/>
</dbReference>
<comment type="subcellular location">
    <subcellularLocation>
        <location evidence="1">Cytoplasm</location>
    </subcellularLocation>
</comment>
<keyword evidence="9" id="KW-1185">Reference proteome</keyword>
<feature type="active site" evidence="6">
    <location>
        <position position="32"/>
    </location>
</feature>
<evidence type="ECO:0000256" key="1">
    <source>
        <dbReference type="ARBA" id="ARBA00004496"/>
    </source>
</evidence>
<feature type="active site" description="Nucleophile" evidence="6">
    <location>
        <position position="26"/>
    </location>
</feature>
<dbReference type="InterPro" id="IPR023485">
    <property type="entry name" value="Ptyr_pPase"/>
</dbReference>
<proteinExistence type="inferred from homology"/>
<dbReference type="VEuPathDB" id="AmoebaDB:FDP41_003184"/>
<dbReference type="SMART" id="SM00226">
    <property type="entry name" value="LMWPc"/>
    <property type="match status" value="1"/>
</dbReference>
<dbReference type="VEuPathDB" id="AmoebaDB:NF0030190"/>
<evidence type="ECO:0000313" key="9">
    <source>
        <dbReference type="Proteomes" id="UP000444721"/>
    </source>
</evidence>
<accession>A0A6A5BT12</accession>
<evidence type="ECO:0000313" key="8">
    <source>
        <dbReference type="EMBL" id="KAF0977862.1"/>
    </source>
</evidence>
<dbReference type="VEuPathDB" id="AmoebaDB:NfTy_059520"/>
<feature type="domain" description="Phosphotyrosine protein phosphatase I" evidence="7">
    <location>
        <begin position="20"/>
        <end position="174"/>
    </location>
</feature>
<reference evidence="8 9" key="1">
    <citation type="journal article" date="2019" name="Sci. Rep.">
        <title>Nanopore sequencing improves the draft genome of the human pathogenic amoeba Naegleria fowleri.</title>
        <authorList>
            <person name="Liechti N."/>
            <person name="Schurch N."/>
            <person name="Bruggmann R."/>
            <person name="Wittwer M."/>
        </authorList>
    </citation>
    <scope>NUCLEOTIDE SEQUENCE [LARGE SCALE GENOMIC DNA]</scope>
    <source>
        <strain evidence="8 9">ATCC 30894</strain>
    </source>
</reference>
<evidence type="ECO:0000256" key="5">
    <source>
        <dbReference type="ARBA" id="ARBA00022912"/>
    </source>
</evidence>
<dbReference type="RefSeq" id="XP_044562575.1">
    <property type="nucleotide sequence ID" value="XM_044706460.1"/>
</dbReference>
<dbReference type="PRINTS" id="PR00720">
    <property type="entry name" value="MAMMALPTPASE"/>
</dbReference>
<dbReference type="OMA" id="VCHGNIC"/>
<dbReference type="GO" id="GO:0003993">
    <property type="term" value="F:acid phosphatase activity"/>
    <property type="evidence" value="ECO:0007669"/>
    <property type="project" value="InterPro"/>
</dbReference>
<evidence type="ECO:0000256" key="6">
    <source>
        <dbReference type="PIRSR" id="PIRSR617867-1"/>
    </source>
</evidence>
<keyword evidence="3" id="KW-0963">Cytoplasm</keyword>
<dbReference type="FunFam" id="3.40.50.2300:FF:000105">
    <property type="entry name" value="Low molecular weight phosphotyrosine protein"/>
    <property type="match status" value="1"/>
</dbReference>
<evidence type="ECO:0000256" key="2">
    <source>
        <dbReference type="ARBA" id="ARBA00011063"/>
    </source>
</evidence>
<dbReference type="Pfam" id="PF01451">
    <property type="entry name" value="LMWPc"/>
    <property type="match status" value="1"/>
</dbReference>
<comment type="caution">
    <text evidence="8">The sequence shown here is derived from an EMBL/GenBank/DDBJ whole genome shotgun (WGS) entry which is preliminary data.</text>
</comment>
<evidence type="ECO:0000256" key="4">
    <source>
        <dbReference type="ARBA" id="ARBA00022801"/>
    </source>
</evidence>
<dbReference type="Proteomes" id="UP000444721">
    <property type="component" value="Unassembled WGS sequence"/>
</dbReference>
<dbReference type="GO" id="GO:0005737">
    <property type="term" value="C:cytoplasm"/>
    <property type="evidence" value="ECO:0007669"/>
    <property type="project" value="UniProtKB-SubCell"/>
</dbReference>
<keyword evidence="4" id="KW-0378">Hydrolase</keyword>
<dbReference type="CDD" id="cd16343">
    <property type="entry name" value="LMWPTP"/>
    <property type="match status" value="1"/>
</dbReference>
<dbReference type="OrthoDB" id="3388at2759"/>
<comment type="similarity">
    <text evidence="2">Belongs to the low molecular weight phosphotyrosine protein phosphatase family.</text>
</comment>
<dbReference type="PRINTS" id="PR00719">
    <property type="entry name" value="LMWPTPASE"/>
</dbReference>
<dbReference type="InterPro" id="IPR002115">
    <property type="entry name" value="Tyr_Pase_low_mol_wt_mml"/>
</dbReference>
<dbReference type="GeneID" id="68110402"/>
<dbReference type="InterPro" id="IPR050438">
    <property type="entry name" value="LMW_PTPase"/>
</dbReference>
<name>A0A6A5BT12_NAEFO</name>
<dbReference type="PANTHER" id="PTHR11717:SF7">
    <property type="entry name" value="LOW MOLECULAR WEIGHT PHOSPHOTYROSINE PROTEIN PHOSPHATASE"/>
    <property type="match status" value="1"/>
</dbReference>
<evidence type="ECO:0000259" key="7">
    <source>
        <dbReference type="SMART" id="SM00226"/>
    </source>
</evidence>
<evidence type="ECO:0000256" key="3">
    <source>
        <dbReference type="ARBA" id="ARBA00022490"/>
    </source>
</evidence>
<keyword evidence="5" id="KW-0904">Protein phosphatase</keyword>
<dbReference type="InterPro" id="IPR017867">
    <property type="entry name" value="Tyr_phospatase_low_mol_wt"/>
</dbReference>
<dbReference type="GO" id="GO:0004726">
    <property type="term" value="F:non-membrane spanning protein tyrosine phosphatase activity"/>
    <property type="evidence" value="ECO:0007669"/>
    <property type="project" value="InterPro"/>
</dbReference>
<dbReference type="SUPFAM" id="SSF52788">
    <property type="entry name" value="Phosphotyrosine protein phosphatases I"/>
    <property type="match status" value="1"/>
</dbReference>
<dbReference type="InterPro" id="IPR036196">
    <property type="entry name" value="Ptyr_pPase_sf"/>
</dbReference>
<dbReference type="PANTHER" id="PTHR11717">
    <property type="entry name" value="LOW MOLECULAR WEIGHT PROTEIN TYROSINE PHOSPHATASE"/>
    <property type="match status" value="1"/>
</dbReference>
<organism evidence="8 9">
    <name type="scientific">Naegleria fowleri</name>
    <name type="common">Brain eating amoeba</name>
    <dbReference type="NCBI Taxonomy" id="5763"/>
    <lineage>
        <taxon>Eukaryota</taxon>
        <taxon>Discoba</taxon>
        <taxon>Heterolobosea</taxon>
        <taxon>Tetramitia</taxon>
        <taxon>Eutetramitia</taxon>
        <taxon>Vahlkampfiidae</taxon>
        <taxon>Naegleria</taxon>
    </lineage>
</organism>
<feature type="active site" description="Proton donor" evidence="6">
    <location>
        <position position="148"/>
    </location>
</feature>
<dbReference type="AlphaFoldDB" id="A0A6A5BT12"/>
<protein>
    <recommendedName>
        <fullName evidence="7">Phosphotyrosine protein phosphatase I domain-containing protein</fullName>
    </recommendedName>
</protein>
<dbReference type="Gene3D" id="3.40.50.2300">
    <property type="match status" value="1"/>
</dbReference>
<gene>
    <name evidence="8" type="ORF">FDP41_003184</name>
</gene>
<sequence length="181" mass="21181">MSKPNETISCNHSEQHQRQHSVLFVCLGNICRSPMAEIIMKCLVKEKKIHHLWYIDSAGTASYHSGEAPDERTLQTCKKYYPWFDSSELKARQIQTSDFERFDYILVMDESNLRNVEKLKSKLNHHNSTIVKLLGYYDPIKKNSIVEDPYYGGMDGFEINFQQITRSLENFIDMVHQNNNN</sequence>